<dbReference type="GO" id="GO:0005737">
    <property type="term" value="C:cytoplasm"/>
    <property type="evidence" value="ECO:0007669"/>
    <property type="project" value="UniProtKB-SubCell"/>
</dbReference>
<dbReference type="EMBL" id="HAAD01001739">
    <property type="protein sequence ID" value="CDG67971.1"/>
    <property type="molecule type" value="mRNA"/>
</dbReference>
<comment type="function">
    <text evidence="12">Transposase-derived protein that may have nuclease activity. Does not have transposase activity.</text>
</comment>
<proteinExistence type="evidence at transcript level"/>
<dbReference type="OrthoDB" id="5977140at2759"/>
<dbReference type="GO" id="GO:0004518">
    <property type="term" value="F:nuclease activity"/>
    <property type="evidence" value="ECO:0007669"/>
    <property type="project" value="UniProtKB-KW"/>
</dbReference>
<keyword evidence="6" id="KW-0963">Cytoplasm</keyword>
<comment type="subcellular location">
    <subcellularLocation>
        <location evidence="3">Cytoplasm</location>
    </subcellularLocation>
    <subcellularLocation>
        <location evidence="2">Nucleus</location>
    </subcellularLocation>
</comment>
<evidence type="ECO:0000256" key="10">
    <source>
        <dbReference type="ARBA" id="ARBA00023242"/>
    </source>
</evidence>
<evidence type="ECO:0000256" key="1">
    <source>
        <dbReference type="ARBA" id="ARBA00001968"/>
    </source>
</evidence>
<evidence type="ECO:0000256" key="9">
    <source>
        <dbReference type="ARBA" id="ARBA00022801"/>
    </source>
</evidence>
<comment type="cofactor">
    <cofactor evidence="1">
        <name>a divalent metal cation</name>
        <dbReference type="ChEBI" id="CHEBI:60240"/>
    </cofactor>
</comment>
<keyword evidence="10" id="KW-0539">Nucleus</keyword>
<dbReference type="InterPro" id="IPR027806">
    <property type="entry name" value="HARBI1_dom"/>
</dbReference>
<gene>
    <name evidence="14" type="primary">HARBI1</name>
</gene>
<dbReference type="PANTHER" id="PTHR22930">
    <property type="match status" value="1"/>
</dbReference>
<comment type="similarity">
    <text evidence="4">Belongs to the HARBI1 family.</text>
</comment>
<name>T2M7D5_HYDVU</name>
<evidence type="ECO:0000256" key="12">
    <source>
        <dbReference type="ARBA" id="ARBA00045850"/>
    </source>
</evidence>
<evidence type="ECO:0000256" key="5">
    <source>
        <dbReference type="ARBA" id="ARBA00015519"/>
    </source>
</evidence>
<dbReference type="GO" id="GO:0016787">
    <property type="term" value="F:hydrolase activity"/>
    <property type="evidence" value="ECO:0007669"/>
    <property type="project" value="UniProtKB-KW"/>
</dbReference>
<feature type="domain" description="DDE Tnp4" evidence="13">
    <location>
        <begin position="145"/>
        <end position="297"/>
    </location>
</feature>
<protein>
    <recommendedName>
        <fullName evidence="5">Putative nuclease HARBI1</fullName>
    </recommendedName>
    <alternativeName>
        <fullName evidence="11">Harbinger transposase-derived nuclease</fullName>
    </alternativeName>
</protein>
<keyword evidence="8" id="KW-0479">Metal-binding</keyword>
<dbReference type="AlphaFoldDB" id="T2M7D5"/>
<evidence type="ECO:0000256" key="4">
    <source>
        <dbReference type="ARBA" id="ARBA00006958"/>
    </source>
</evidence>
<evidence type="ECO:0000313" key="14">
    <source>
        <dbReference type="EMBL" id="CDG67971.1"/>
    </source>
</evidence>
<sequence length="361" mass="40809">MDVQLIQEIELQNQNWRTAQRTVLNDFSDVECLHKFRLPLHKISEIINTLNDDLSPITDKNNSISTETKVLVALRFLATGSFQNTIGDTSKISQTSTSRTIHQFCKYFIQHYSYLVKWYSSQEEMAEVKKRYFKACGVKGLLGLIDGTMVPIKGVTGADEPAFICRKGYSAINCQFVVDPDGQFRDAVIKFPGSCHDAFIYSNSTLKQTLEVDPASGFLFGDSGYGLSPVMITPFSPPLNPEEILFNKIHSRVRSEIERCFGRLKNRWRCLHKSGGTLQYTPSKCCSIIFTCVILENMCNSLGLEDPDNIEVVEDAVDSNTEDNGNCFSVGQRQTNQLRLGIIRRDNLKNYLFANRHHCVS</sequence>
<feature type="non-terminal residue" evidence="14">
    <location>
        <position position="1"/>
    </location>
</feature>
<dbReference type="Pfam" id="PF13359">
    <property type="entry name" value="DDE_Tnp_4"/>
    <property type="match status" value="1"/>
</dbReference>
<evidence type="ECO:0000256" key="11">
    <source>
        <dbReference type="ARBA" id="ARBA00030126"/>
    </source>
</evidence>
<dbReference type="GO" id="GO:0005634">
    <property type="term" value="C:nucleus"/>
    <property type="evidence" value="ECO:0007669"/>
    <property type="project" value="UniProtKB-SubCell"/>
</dbReference>
<evidence type="ECO:0000256" key="7">
    <source>
        <dbReference type="ARBA" id="ARBA00022722"/>
    </source>
</evidence>
<evidence type="ECO:0000256" key="3">
    <source>
        <dbReference type="ARBA" id="ARBA00004496"/>
    </source>
</evidence>
<reference evidence="14" key="1">
    <citation type="journal article" date="2013" name="Genome Biol. Evol.">
        <title>Punctuated emergences of genetic and phenotypic innovations in eumetazoan, bilaterian, euteleostome, and hominidae ancestors.</title>
        <authorList>
            <person name="Wenger Y."/>
            <person name="Galliot B."/>
        </authorList>
    </citation>
    <scope>NUCLEOTIDE SEQUENCE</scope>
    <source>
        <tissue evidence="14">Whole animals</tissue>
    </source>
</reference>
<dbReference type="GO" id="GO:0046872">
    <property type="term" value="F:metal ion binding"/>
    <property type="evidence" value="ECO:0007669"/>
    <property type="project" value="UniProtKB-KW"/>
</dbReference>
<organism evidence="14">
    <name type="scientific">Hydra vulgaris</name>
    <name type="common">Hydra</name>
    <name type="synonym">Hydra attenuata</name>
    <dbReference type="NCBI Taxonomy" id="6087"/>
    <lineage>
        <taxon>Eukaryota</taxon>
        <taxon>Metazoa</taxon>
        <taxon>Cnidaria</taxon>
        <taxon>Hydrozoa</taxon>
        <taxon>Hydroidolina</taxon>
        <taxon>Anthoathecata</taxon>
        <taxon>Aplanulata</taxon>
        <taxon>Hydridae</taxon>
        <taxon>Hydra</taxon>
    </lineage>
</organism>
<dbReference type="PRINTS" id="PR02086">
    <property type="entry name" value="PUTNUCHARBI1"/>
</dbReference>
<keyword evidence="7" id="KW-0540">Nuclease</keyword>
<dbReference type="InterPro" id="IPR045249">
    <property type="entry name" value="HARBI1-like"/>
</dbReference>
<accession>T2M7D5</accession>
<evidence type="ECO:0000256" key="6">
    <source>
        <dbReference type="ARBA" id="ARBA00022490"/>
    </source>
</evidence>
<evidence type="ECO:0000259" key="13">
    <source>
        <dbReference type="Pfam" id="PF13359"/>
    </source>
</evidence>
<evidence type="ECO:0000256" key="2">
    <source>
        <dbReference type="ARBA" id="ARBA00004123"/>
    </source>
</evidence>
<dbReference type="InterPro" id="IPR026103">
    <property type="entry name" value="HARBI1_animal"/>
</dbReference>
<keyword evidence="9" id="KW-0378">Hydrolase</keyword>
<dbReference type="PANTHER" id="PTHR22930:SF85">
    <property type="entry name" value="GH03217P-RELATED"/>
    <property type="match status" value="1"/>
</dbReference>
<evidence type="ECO:0000256" key="8">
    <source>
        <dbReference type="ARBA" id="ARBA00022723"/>
    </source>
</evidence>